<comment type="function">
    <text evidence="9">Catalyzes the conversion of 4-hydroxy-tetrahydrodipicolinate (HTPA) to tetrahydrodipicolinate.</text>
</comment>
<feature type="binding site" evidence="9">
    <location>
        <position position="144"/>
    </location>
    <ligand>
        <name>(S)-2,3,4,5-tetrahydrodipicolinate</name>
        <dbReference type="ChEBI" id="CHEBI:16845"/>
    </ligand>
</feature>
<feature type="binding site" evidence="9">
    <location>
        <position position="35"/>
    </location>
    <ligand>
        <name>NADP(+)</name>
        <dbReference type="ChEBI" id="CHEBI:58349"/>
    </ligand>
</feature>
<keyword evidence="7 9" id="KW-0520">NAD</keyword>
<dbReference type="GO" id="GO:0005829">
    <property type="term" value="C:cytosol"/>
    <property type="evidence" value="ECO:0007669"/>
    <property type="project" value="TreeGrafter"/>
</dbReference>
<keyword evidence="5 9" id="KW-0220">Diaminopimelate biosynthesis</keyword>
<dbReference type="InterPro" id="IPR022664">
    <property type="entry name" value="DapB_N_CS"/>
</dbReference>
<keyword evidence="14" id="KW-1185">Reference proteome</keyword>
<dbReference type="GO" id="GO:0019877">
    <property type="term" value="P:diaminopimelate biosynthetic process"/>
    <property type="evidence" value="ECO:0007669"/>
    <property type="project" value="UniProtKB-UniRule"/>
</dbReference>
<keyword evidence="2 9" id="KW-0963">Cytoplasm</keyword>
<dbReference type="STRING" id="1304284.L21TH_0999"/>
<evidence type="ECO:0000259" key="11">
    <source>
        <dbReference type="Pfam" id="PF01113"/>
    </source>
</evidence>
<evidence type="ECO:0000259" key="12">
    <source>
        <dbReference type="Pfam" id="PF05173"/>
    </source>
</evidence>
<comment type="caution">
    <text evidence="13">The sequence shown here is derived from an EMBL/GenBank/DDBJ whole genome shotgun (WGS) entry which is preliminary data.</text>
</comment>
<keyword evidence="6 9" id="KW-0560">Oxidoreductase</keyword>
<evidence type="ECO:0000313" key="14">
    <source>
        <dbReference type="Proteomes" id="UP000013378"/>
    </source>
</evidence>
<dbReference type="PATRIC" id="fig|1304284.3.peg.980"/>
<dbReference type="eggNOG" id="COG0289">
    <property type="taxonomic scope" value="Bacteria"/>
</dbReference>
<evidence type="ECO:0000256" key="1">
    <source>
        <dbReference type="ARBA" id="ARBA00006642"/>
    </source>
</evidence>
<dbReference type="Proteomes" id="UP000013378">
    <property type="component" value="Unassembled WGS sequence"/>
</dbReference>
<dbReference type="Pfam" id="PF01113">
    <property type="entry name" value="DapB_N"/>
    <property type="match status" value="1"/>
</dbReference>
<dbReference type="GO" id="GO:0016726">
    <property type="term" value="F:oxidoreductase activity, acting on CH or CH2 groups, NAD or NADP as acceptor"/>
    <property type="evidence" value="ECO:0007669"/>
    <property type="project" value="UniProtKB-UniRule"/>
</dbReference>
<dbReference type="PIRSF" id="PIRSF000161">
    <property type="entry name" value="DHPR"/>
    <property type="match status" value="1"/>
</dbReference>
<comment type="catalytic activity">
    <reaction evidence="9">
        <text>(S)-2,3,4,5-tetrahydrodipicolinate + NADP(+) + H2O = (2S,4S)-4-hydroxy-2,3,4,5-tetrahydrodipicolinate + NADPH + H(+)</text>
        <dbReference type="Rhea" id="RHEA:35331"/>
        <dbReference type="ChEBI" id="CHEBI:15377"/>
        <dbReference type="ChEBI" id="CHEBI:15378"/>
        <dbReference type="ChEBI" id="CHEBI:16845"/>
        <dbReference type="ChEBI" id="CHEBI:57783"/>
        <dbReference type="ChEBI" id="CHEBI:58349"/>
        <dbReference type="ChEBI" id="CHEBI:67139"/>
        <dbReference type="EC" id="1.17.1.8"/>
    </reaction>
</comment>
<feature type="domain" description="Dihydrodipicolinate reductase C-terminal" evidence="12">
    <location>
        <begin position="116"/>
        <end position="249"/>
    </location>
</feature>
<evidence type="ECO:0000256" key="2">
    <source>
        <dbReference type="ARBA" id="ARBA00022490"/>
    </source>
</evidence>
<evidence type="ECO:0000256" key="3">
    <source>
        <dbReference type="ARBA" id="ARBA00022605"/>
    </source>
</evidence>
<name>R1CQE4_9FIRM</name>
<keyword evidence="4 9" id="KW-0521">NADP</keyword>
<keyword evidence="3 9" id="KW-0028">Amino-acid biosynthesis</keyword>
<evidence type="ECO:0000256" key="9">
    <source>
        <dbReference type="HAMAP-Rule" id="MF_00102"/>
    </source>
</evidence>
<dbReference type="InterPro" id="IPR022663">
    <property type="entry name" value="DapB_C"/>
</dbReference>
<comment type="subunit">
    <text evidence="9">Homotetramer.</text>
</comment>
<dbReference type="CDD" id="cd02274">
    <property type="entry name" value="DHDPR_N"/>
    <property type="match status" value="1"/>
</dbReference>
<dbReference type="InterPro" id="IPR000846">
    <property type="entry name" value="DapB_N"/>
</dbReference>
<feature type="binding site" evidence="9">
    <location>
        <begin position="110"/>
        <end position="113"/>
    </location>
    <ligand>
        <name>NAD(+)</name>
        <dbReference type="ChEBI" id="CHEBI:57540"/>
    </ligand>
</feature>
<comment type="catalytic activity">
    <reaction evidence="9">
        <text>(S)-2,3,4,5-tetrahydrodipicolinate + NAD(+) + H2O = (2S,4S)-4-hydroxy-2,3,4,5-tetrahydrodipicolinate + NADH + H(+)</text>
        <dbReference type="Rhea" id="RHEA:35323"/>
        <dbReference type="ChEBI" id="CHEBI:15377"/>
        <dbReference type="ChEBI" id="CHEBI:15378"/>
        <dbReference type="ChEBI" id="CHEBI:16845"/>
        <dbReference type="ChEBI" id="CHEBI:57540"/>
        <dbReference type="ChEBI" id="CHEBI:57945"/>
        <dbReference type="ChEBI" id="CHEBI:67139"/>
        <dbReference type="EC" id="1.17.1.8"/>
    </reaction>
</comment>
<dbReference type="FunFam" id="3.30.360.10:FF:000009">
    <property type="entry name" value="4-hydroxy-tetrahydrodipicolinate reductase"/>
    <property type="match status" value="1"/>
</dbReference>
<comment type="similarity">
    <text evidence="1 9">Belongs to the DapB family.</text>
</comment>
<dbReference type="EC" id="1.17.1.8" evidence="9 10"/>
<feature type="active site" description="Proton donor" evidence="9">
    <location>
        <position position="147"/>
    </location>
</feature>
<dbReference type="OrthoDB" id="9790352at2"/>
<dbReference type="GO" id="GO:0008839">
    <property type="term" value="F:4-hydroxy-tetrahydrodipicolinate reductase"/>
    <property type="evidence" value="ECO:0007669"/>
    <property type="project" value="UniProtKB-UniRule"/>
</dbReference>
<gene>
    <name evidence="9" type="primary">dapB</name>
    <name evidence="13" type="ORF">L21TH_0999</name>
</gene>
<accession>R1CQE4</accession>
<organism evidence="13 14">
    <name type="scientific">Caldisalinibacter kiritimatiensis</name>
    <dbReference type="NCBI Taxonomy" id="1304284"/>
    <lineage>
        <taxon>Bacteria</taxon>
        <taxon>Bacillati</taxon>
        <taxon>Bacillota</taxon>
        <taxon>Tissierellia</taxon>
        <taxon>Tissierellales</taxon>
        <taxon>Thermohalobacteraceae</taxon>
        <taxon>Caldisalinibacter</taxon>
    </lineage>
</organism>
<dbReference type="InterPro" id="IPR036291">
    <property type="entry name" value="NAD(P)-bd_dom_sf"/>
</dbReference>
<feature type="binding site" evidence="9">
    <location>
        <begin position="86"/>
        <end position="88"/>
    </location>
    <ligand>
        <name>NAD(+)</name>
        <dbReference type="ChEBI" id="CHEBI:57540"/>
    </ligand>
</feature>
<feature type="domain" description="Dihydrodipicolinate reductase N-terminal" evidence="11">
    <location>
        <begin position="2"/>
        <end position="113"/>
    </location>
</feature>
<evidence type="ECO:0000256" key="6">
    <source>
        <dbReference type="ARBA" id="ARBA00023002"/>
    </source>
</evidence>
<dbReference type="SUPFAM" id="SSF55347">
    <property type="entry name" value="Glyceraldehyde-3-phosphate dehydrogenase-like, C-terminal domain"/>
    <property type="match status" value="1"/>
</dbReference>
<dbReference type="SUPFAM" id="SSF51735">
    <property type="entry name" value="NAD(P)-binding Rossmann-fold domains"/>
    <property type="match status" value="1"/>
</dbReference>
<dbReference type="PANTHER" id="PTHR20836">
    <property type="entry name" value="DIHYDRODIPICOLINATE REDUCTASE"/>
    <property type="match status" value="1"/>
</dbReference>
<comment type="pathway">
    <text evidence="9">Amino-acid biosynthesis; L-lysine biosynthesis via DAP pathway; (S)-tetrahydrodipicolinate from L-aspartate: step 4/4.</text>
</comment>
<protein>
    <recommendedName>
        <fullName evidence="9 10">4-hydroxy-tetrahydrodipicolinate reductase</fullName>
        <shortName evidence="9">HTPA reductase</shortName>
        <ecNumber evidence="9 10">1.17.1.8</ecNumber>
    </recommendedName>
</protein>
<dbReference type="Gene3D" id="3.30.360.10">
    <property type="entry name" value="Dihydrodipicolinate Reductase, domain 2"/>
    <property type="match status" value="1"/>
</dbReference>
<feature type="active site" description="Proton donor/acceptor" evidence="9">
    <location>
        <position position="143"/>
    </location>
</feature>
<dbReference type="Gene3D" id="3.40.50.720">
    <property type="entry name" value="NAD(P)-binding Rossmann-like Domain"/>
    <property type="match status" value="1"/>
</dbReference>
<dbReference type="Pfam" id="PF05173">
    <property type="entry name" value="DapB_C"/>
    <property type="match status" value="1"/>
</dbReference>
<comment type="subcellular location">
    <subcellularLocation>
        <location evidence="9">Cytoplasm</location>
    </subcellularLocation>
</comment>
<dbReference type="PROSITE" id="PS01298">
    <property type="entry name" value="DAPB"/>
    <property type="match status" value="1"/>
</dbReference>
<reference evidence="13 14" key="1">
    <citation type="journal article" date="2015" name="Geomicrobiol. J.">
        <title>Caldisalinibacter kiritimatiensis gen. nov., sp. nov., a moderately thermohalophilic thiosulfate-reducing bacterium from a hypersaline microbial mat.</title>
        <authorList>
            <person name="Ben Hania W."/>
            <person name="Joseph M."/>
            <person name="Fiebig A."/>
            <person name="Bunk B."/>
            <person name="Klenk H.-P."/>
            <person name="Fardeau M.-L."/>
            <person name="Spring S."/>
        </authorList>
    </citation>
    <scope>NUCLEOTIDE SEQUENCE [LARGE SCALE GENOMIC DNA]</scope>
    <source>
        <strain evidence="13 14">L21-TH-D2</strain>
    </source>
</reference>
<evidence type="ECO:0000256" key="4">
    <source>
        <dbReference type="ARBA" id="ARBA00022857"/>
    </source>
</evidence>
<sequence>MVKVIIHGCNGNMGQVLSKHLQQDNQCQIVAGIDRSPNKYKNDYPVYKDIFDFEGNADVIIDFSNPYYLPGLLDYSIENNMPLVIATTGFSPKDIKDIENAAKNIPIFYSSNMSLGINVLIELVTKAIPTLSDSFDIEIIEKHHNQKADAPSGTAYMIANKINEAFKNTMEYVFGRYSKKEKRRKNEIGIHAVRGGTIVGEHSVIFAGQDETIEIKHSAFSKSIFAIGAIKAAKYIVNQENGLYDMNNLVASNNNNK</sequence>
<dbReference type="EMBL" id="ARZA01000105">
    <property type="protein sequence ID" value="EOD00891.1"/>
    <property type="molecule type" value="Genomic_DNA"/>
</dbReference>
<dbReference type="RefSeq" id="WP_006310957.1">
    <property type="nucleotide sequence ID" value="NZ_ARZA01000105.1"/>
</dbReference>
<proteinExistence type="inferred from homology"/>
<evidence type="ECO:0000256" key="5">
    <source>
        <dbReference type="ARBA" id="ARBA00022915"/>
    </source>
</evidence>
<evidence type="ECO:0000313" key="13">
    <source>
        <dbReference type="EMBL" id="EOD00891.1"/>
    </source>
</evidence>
<dbReference type="InterPro" id="IPR023940">
    <property type="entry name" value="DHDPR_bac"/>
</dbReference>
<feature type="binding site" evidence="9">
    <location>
        <position position="34"/>
    </location>
    <ligand>
        <name>NAD(+)</name>
        <dbReference type="ChEBI" id="CHEBI:57540"/>
    </ligand>
</feature>
<dbReference type="UniPathway" id="UPA00034">
    <property type="reaction ID" value="UER00018"/>
</dbReference>
<dbReference type="NCBIfam" id="TIGR00036">
    <property type="entry name" value="dapB"/>
    <property type="match status" value="1"/>
</dbReference>
<keyword evidence="8 9" id="KW-0457">Lysine biosynthesis</keyword>
<dbReference type="AlphaFoldDB" id="R1CQE4"/>
<feature type="binding site" evidence="9">
    <location>
        <begin position="8"/>
        <end position="13"/>
    </location>
    <ligand>
        <name>NAD(+)</name>
        <dbReference type="ChEBI" id="CHEBI:57540"/>
    </ligand>
</feature>
<dbReference type="GO" id="GO:0051287">
    <property type="term" value="F:NAD binding"/>
    <property type="evidence" value="ECO:0007669"/>
    <property type="project" value="UniProtKB-UniRule"/>
</dbReference>
<evidence type="ECO:0000256" key="8">
    <source>
        <dbReference type="ARBA" id="ARBA00023154"/>
    </source>
</evidence>
<evidence type="ECO:0000256" key="7">
    <source>
        <dbReference type="ARBA" id="ARBA00023027"/>
    </source>
</evidence>
<dbReference type="PANTHER" id="PTHR20836:SF7">
    <property type="entry name" value="4-HYDROXY-TETRAHYDRODIPICOLINATE REDUCTASE"/>
    <property type="match status" value="1"/>
</dbReference>
<dbReference type="GO" id="GO:0009089">
    <property type="term" value="P:lysine biosynthetic process via diaminopimelate"/>
    <property type="evidence" value="ECO:0007669"/>
    <property type="project" value="UniProtKB-UniRule"/>
</dbReference>
<feature type="binding site" evidence="9">
    <location>
        <begin position="153"/>
        <end position="154"/>
    </location>
    <ligand>
        <name>(S)-2,3,4,5-tetrahydrodipicolinate</name>
        <dbReference type="ChEBI" id="CHEBI:16845"/>
    </ligand>
</feature>
<evidence type="ECO:0000256" key="10">
    <source>
        <dbReference type="NCBIfam" id="TIGR00036"/>
    </source>
</evidence>
<dbReference type="HAMAP" id="MF_00102">
    <property type="entry name" value="DapB"/>
    <property type="match status" value="1"/>
</dbReference>
<comment type="caution">
    <text evidence="9">Was originally thought to be a dihydrodipicolinate reductase (DHDPR), catalyzing the conversion of dihydrodipicolinate to tetrahydrodipicolinate. However, it was shown in E.coli that the substrate of the enzymatic reaction is not dihydrodipicolinate (DHDP) but in fact (2S,4S)-4-hydroxy-2,3,4,5-tetrahydrodipicolinic acid (HTPA), the product released by the DapA-catalyzed reaction.</text>
</comment>
<dbReference type="GO" id="GO:0050661">
    <property type="term" value="F:NADP binding"/>
    <property type="evidence" value="ECO:0007669"/>
    <property type="project" value="UniProtKB-UniRule"/>
</dbReference>